<dbReference type="Gene3D" id="3.40.50.720">
    <property type="entry name" value="NAD(P)-binding Rossmann-like Domain"/>
    <property type="match status" value="1"/>
</dbReference>
<gene>
    <name evidence="3" type="ORF">GSY63_20985</name>
</gene>
<keyword evidence="4" id="KW-1185">Reference proteome</keyword>
<accession>A0A965ZLF2</accession>
<sequence>MLLKNKNAIIYGAGGSLGSTIAKAFAEAGAKVFLTGRNLASVNKVLNEIVAAGGIAEAAQVDALDEQAVNDHVNVVVHNAGTVDISFNLIDTQAIQGIPLTEMTVADFTRPTNIAMQTQFITSTAAARVMIKQQSGVILSLTATPGGVAYPGVGGFGPACCAIEGFFRNLASENGPYGVRVVNIRSGGSPDSNVFKEAISANPEEMEIVLRKMKADTMLKEMPAMADVANTAVFLASPLAGKITGVTIDLTCGTTVGLNYRTSDSMEHVIKGNAKK</sequence>
<dbReference type="GO" id="GO:0016491">
    <property type="term" value="F:oxidoreductase activity"/>
    <property type="evidence" value="ECO:0007669"/>
    <property type="project" value="UniProtKB-KW"/>
</dbReference>
<dbReference type="Proteomes" id="UP000638732">
    <property type="component" value="Unassembled WGS sequence"/>
</dbReference>
<comment type="similarity">
    <text evidence="1">Belongs to the short-chain dehydrogenases/reductases (SDR) family.</text>
</comment>
<keyword evidence="2" id="KW-0560">Oxidoreductase</keyword>
<proteinExistence type="inferred from homology"/>
<protein>
    <submittedName>
        <fullName evidence="3">SDR family oxidoreductase</fullName>
    </submittedName>
</protein>
<organism evidence="3 4">
    <name type="scientific">Mucilaginibacter agri</name>
    <dbReference type="NCBI Taxonomy" id="2695265"/>
    <lineage>
        <taxon>Bacteria</taxon>
        <taxon>Pseudomonadati</taxon>
        <taxon>Bacteroidota</taxon>
        <taxon>Sphingobacteriia</taxon>
        <taxon>Sphingobacteriales</taxon>
        <taxon>Sphingobacteriaceae</taxon>
        <taxon>Mucilaginibacter</taxon>
    </lineage>
</organism>
<dbReference type="PANTHER" id="PTHR43669:SF3">
    <property type="entry name" value="ALCOHOL DEHYDROGENASE, PUTATIVE (AFU_ORTHOLOGUE AFUA_3G03445)-RELATED"/>
    <property type="match status" value="1"/>
</dbReference>
<dbReference type="InterPro" id="IPR036291">
    <property type="entry name" value="NAD(P)-bd_dom_sf"/>
</dbReference>
<dbReference type="CDD" id="cd05233">
    <property type="entry name" value="SDR_c"/>
    <property type="match status" value="1"/>
</dbReference>
<reference evidence="3" key="2">
    <citation type="submission" date="2020-10" db="EMBL/GenBank/DDBJ databases">
        <title>Mucilaginibacter sp. nov., isolated from soil.</title>
        <authorList>
            <person name="Jeon C.O."/>
        </authorList>
    </citation>
    <scope>NUCLEOTIDE SEQUENCE</scope>
    <source>
        <strain evidence="3">R11</strain>
    </source>
</reference>
<dbReference type="PRINTS" id="PR00081">
    <property type="entry name" value="GDHRDH"/>
</dbReference>
<evidence type="ECO:0000256" key="1">
    <source>
        <dbReference type="ARBA" id="ARBA00006484"/>
    </source>
</evidence>
<dbReference type="AlphaFoldDB" id="A0A965ZLF2"/>
<dbReference type="SUPFAM" id="SSF51735">
    <property type="entry name" value="NAD(P)-binding Rossmann-fold domains"/>
    <property type="match status" value="1"/>
</dbReference>
<reference evidence="3" key="1">
    <citation type="submission" date="2020-01" db="EMBL/GenBank/DDBJ databases">
        <authorList>
            <person name="Seo Y.L."/>
        </authorList>
    </citation>
    <scope>NUCLEOTIDE SEQUENCE</scope>
    <source>
        <strain evidence="3">R11</strain>
    </source>
</reference>
<dbReference type="EMBL" id="WWEO01000045">
    <property type="protein sequence ID" value="NCD71851.1"/>
    <property type="molecule type" value="Genomic_DNA"/>
</dbReference>
<name>A0A965ZLF2_9SPHI</name>
<dbReference type="RefSeq" id="WP_166587827.1">
    <property type="nucleotide sequence ID" value="NZ_WWEO01000045.1"/>
</dbReference>
<evidence type="ECO:0000313" key="3">
    <source>
        <dbReference type="EMBL" id="NCD71851.1"/>
    </source>
</evidence>
<dbReference type="PANTHER" id="PTHR43669">
    <property type="entry name" value="5-KETO-D-GLUCONATE 5-REDUCTASE"/>
    <property type="match status" value="1"/>
</dbReference>
<evidence type="ECO:0000313" key="4">
    <source>
        <dbReference type="Proteomes" id="UP000638732"/>
    </source>
</evidence>
<comment type="caution">
    <text evidence="3">The sequence shown here is derived from an EMBL/GenBank/DDBJ whole genome shotgun (WGS) entry which is preliminary data.</text>
</comment>
<dbReference type="InterPro" id="IPR002347">
    <property type="entry name" value="SDR_fam"/>
</dbReference>
<dbReference type="Pfam" id="PF13561">
    <property type="entry name" value="adh_short_C2"/>
    <property type="match status" value="1"/>
</dbReference>
<evidence type="ECO:0000256" key="2">
    <source>
        <dbReference type="ARBA" id="ARBA00023002"/>
    </source>
</evidence>